<evidence type="ECO:0000313" key="2">
    <source>
        <dbReference type="Proteomes" id="UP001055439"/>
    </source>
</evidence>
<dbReference type="AlphaFoldDB" id="A0A9E7K6R7"/>
<protein>
    <submittedName>
        <fullName evidence="1">Uncharacterized protein</fullName>
    </submittedName>
</protein>
<dbReference type="Proteomes" id="UP001055439">
    <property type="component" value="Chromosome 5"/>
</dbReference>
<gene>
    <name evidence="1" type="ORF">MUK42_34056</name>
</gene>
<name>A0A9E7K6R7_9LILI</name>
<evidence type="ECO:0000313" key="1">
    <source>
        <dbReference type="EMBL" id="URE06544.1"/>
    </source>
</evidence>
<keyword evidence="2" id="KW-1185">Reference proteome</keyword>
<sequence length="220" mass="24108">MRGPCLRFHSMLGLTGHRMPLRLMNGRRRRSAGDAASSASPAVRSSTVGHSRWRSCYEEPCRMGLRDLCGRLILPLAASFYSSLSNSFPSLPGAIDACIKCNCRGALDETPLPPALPRSSTYGYLLADLDHPNSLSNFLGFCSLLCSGSVPGGNIELTCCLIAQGRCPVKHVDPAERTIDRDTSAIKVGSWMNTHVHADQRNLEYAYPQYIMHLVQKLIT</sequence>
<accession>A0A9E7K6R7</accession>
<organism evidence="1 2">
    <name type="scientific">Musa troglodytarum</name>
    <name type="common">fe'i banana</name>
    <dbReference type="NCBI Taxonomy" id="320322"/>
    <lineage>
        <taxon>Eukaryota</taxon>
        <taxon>Viridiplantae</taxon>
        <taxon>Streptophyta</taxon>
        <taxon>Embryophyta</taxon>
        <taxon>Tracheophyta</taxon>
        <taxon>Spermatophyta</taxon>
        <taxon>Magnoliopsida</taxon>
        <taxon>Liliopsida</taxon>
        <taxon>Zingiberales</taxon>
        <taxon>Musaceae</taxon>
        <taxon>Musa</taxon>
    </lineage>
</organism>
<dbReference type="EMBL" id="CP097507">
    <property type="protein sequence ID" value="URE06544.1"/>
    <property type="molecule type" value="Genomic_DNA"/>
</dbReference>
<proteinExistence type="predicted"/>
<reference evidence="1" key="1">
    <citation type="submission" date="2022-05" db="EMBL/GenBank/DDBJ databases">
        <title>The Musa troglodytarum L. genome provides insights into the mechanism of non-climacteric behaviour and enrichment of carotenoids.</title>
        <authorList>
            <person name="Wang J."/>
        </authorList>
    </citation>
    <scope>NUCLEOTIDE SEQUENCE</scope>
    <source>
        <tissue evidence="1">Leaf</tissue>
    </source>
</reference>